<dbReference type="Proteomes" id="UP001189429">
    <property type="component" value="Unassembled WGS sequence"/>
</dbReference>
<evidence type="ECO:0000313" key="2">
    <source>
        <dbReference type="EMBL" id="CAK0799329.1"/>
    </source>
</evidence>
<feature type="region of interest" description="Disordered" evidence="1">
    <location>
        <begin position="164"/>
        <end position="191"/>
    </location>
</feature>
<feature type="compositionally biased region" description="Basic and acidic residues" evidence="1">
    <location>
        <begin position="180"/>
        <end position="191"/>
    </location>
</feature>
<keyword evidence="3" id="KW-1185">Reference proteome</keyword>
<feature type="compositionally biased region" description="Low complexity" evidence="1">
    <location>
        <begin position="46"/>
        <end position="57"/>
    </location>
</feature>
<accession>A0ABN9Q133</accession>
<gene>
    <name evidence="2" type="ORF">PCOR1329_LOCUS7821</name>
</gene>
<dbReference type="EMBL" id="CAUYUJ010002125">
    <property type="protein sequence ID" value="CAK0799329.1"/>
    <property type="molecule type" value="Genomic_DNA"/>
</dbReference>
<feature type="region of interest" description="Disordered" evidence="1">
    <location>
        <begin position="1"/>
        <end position="64"/>
    </location>
</feature>
<comment type="caution">
    <text evidence="2">The sequence shown here is derived from an EMBL/GenBank/DDBJ whole genome shotgun (WGS) entry which is preliminary data.</text>
</comment>
<evidence type="ECO:0000313" key="3">
    <source>
        <dbReference type="Proteomes" id="UP001189429"/>
    </source>
</evidence>
<name>A0ABN9Q133_9DINO</name>
<evidence type="ECO:0000256" key="1">
    <source>
        <dbReference type="SAM" id="MobiDB-lite"/>
    </source>
</evidence>
<feature type="compositionally biased region" description="Low complexity" evidence="1">
    <location>
        <begin position="1"/>
        <end position="13"/>
    </location>
</feature>
<proteinExistence type="predicted"/>
<feature type="compositionally biased region" description="Basic and acidic residues" evidence="1">
    <location>
        <begin position="15"/>
        <end position="25"/>
    </location>
</feature>
<protein>
    <submittedName>
        <fullName evidence="2">Uncharacterized protein</fullName>
    </submittedName>
</protein>
<sequence length="191" mass="20835">MVAEVAGAGCAAARNRRDEEWRARPGDAAVGEGRSESGTSTPAPVASESRSEASNAAPPEPQEDLRSALVGLADAELKEMGRRLAQSRVGLEEALEVELDEGRALKDENDYLKQTIDFMFSELGKLNIKGTNLTDPQLAEGPLDFVGRYWEKVRPRNNTVVVSEHVGEIDHTKKPQAGQRSERRKEGQPSL</sequence>
<organism evidence="2 3">
    <name type="scientific">Prorocentrum cordatum</name>
    <dbReference type="NCBI Taxonomy" id="2364126"/>
    <lineage>
        <taxon>Eukaryota</taxon>
        <taxon>Sar</taxon>
        <taxon>Alveolata</taxon>
        <taxon>Dinophyceae</taxon>
        <taxon>Prorocentrales</taxon>
        <taxon>Prorocentraceae</taxon>
        <taxon>Prorocentrum</taxon>
    </lineage>
</organism>
<reference evidence="2" key="1">
    <citation type="submission" date="2023-10" db="EMBL/GenBank/DDBJ databases">
        <authorList>
            <person name="Chen Y."/>
            <person name="Shah S."/>
            <person name="Dougan E. K."/>
            <person name="Thang M."/>
            <person name="Chan C."/>
        </authorList>
    </citation>
    <scope>NUCLEOTIDE SEQUENCE [LARGE SCALE GENOMIC DNA]</scope>
</reference>